<dbReference type="Proteomes" id="UP001642483">
    <property type="component" value="Unassembled WGS sequence"/>
</dbReference>
<dbReference type="PANTHER" id="PTHR48467">
    <property type="entry name" value="GLUTAMATE SYNTHASE 1 [NADH], CHLOROPLASTIC-LIKE"/>
    <property type="match status" value="1"/>
</dbReference>
<comment type="subcellular location">
    <subcellularLocation>
        <location evidence="11">Mitochondrion</location>
    </subcellularLocation>
</comment>
<evidence type="ECO:0000313" key="13">
    <source>
        <dbReference type="EMBL" id="CAK8694902.1"/>
    </source>
</evidence>
<name>A0ABP0GTI6_CLALP</name>
<dbReference type="PANTHER" id="PTHR48467:SF1">
    <property type="entry name" value="GLUTAMATE SYNTHASE 1 [NADH], CHLOROPLASTIC-LIKE"/>
    <property type="match status" value="1"/>
</dbReference>
<evidence type="ECO:0000259" key="12">
    <source>
        <dbReference type="Pfam" id="PF07992"/>
    </source>
</evidence>
<comment type="catalytic activity">
    <reaction evidence="10 11">
        <text>2 reduced [adrenodoxin] + NADP(+) + H(+) = 2 oxidized [adrenodoxin] + NADPH</text>
        <dbReference type="Rhea" id="RHEA:42312"/>
        <dbReference type="Rhea" id="RHEA-COMP:9998"/>
        <dbReference type="Rhea" id="RHEA-COMP:9999"/>
        <dbReference type="ChEBI" id="CHEBI:15378"/>
        <dbReference type="ChEBI" id="CHEBI:33737"/>
        <dbReference type="ChEBI" id="CHEBI:33738"/>
        <dbReference type="ChEBI" id="CHEBI:57783"/>
        <dbReference type="ChEBI" id="CHEBI:58349"/>
        <dbReference type="EC" id="1.18.1.6"/>
    </reaction>
</comment>
<dbReference type="EMBL" id="CAWYQH010000141">
    <property type="protein sequence ID" value="CAK8694902.1"/>
    <property type="molecule type" value="Genomic_DNA"/>
</dbReference>
<dbReference type="InterPro" id="IPR055275">
    <property type="entry name" value="Ferredox_Rdtase"/>
</dbReference>
<evidence type="ECO:0000256" key="4">
    <source>
        <dbReference type="ARBA" id="ARBA00013219"/>
    </source>
</evidence>
<comment type="pathway">
    <text evidence="2">Steroid metabolism; cholesterol metabolism.</text>
</comment>
<dbReference type="Gene3D" id="3.40.50.720">
    <property type="entry name" value="NAD(P)-binding Rossmann-like Domain"/>
    <property type="match status" value="1"/>
</dbReference>
<dbReference type="PRINTS" id="PR00419">
    <property type="entry name" value="ADXRDTASE"/>
</dbReference>
<proteinExistence type="inferred from homology"/>
<keyword evidence="14" id="KW-1185">Reference proteome</keyword>
<evidence type="ECO:0000256" key="10">
    <source>
        <dbReference type="ARBA" id="ARBA00048933"/>
    </source>
</evidence>
<dbReference type="InterPro" id="IPR023753">
    <property type="entry name" value="FAD/NAD-binding_dom"/>
</dbReference>
<comment type="caution">
    <text evidence="13">The sequence shown here is derived from an EMBL/GenBank/DDBJ whole genome shotgun (WGS) entry which is preliminary data.</text>
</comment>
<evidence type="ECO:0000256" key="5">
    <source>
        <dbReference type="ARBA" id="ARBA00016287"/>
    </source>
</evidence>
<keyword evidence="6 11" id="KW-0285">Flavoprotein</keyword>
<dbReference type="PIRSF" id="PIRSF000362">
    <property type="entry name" value="FNR"/>
    <property type="match status" value="1"/>
</dbReference>
<keyword evidence="8 11" id="KW-0521">NADP</keyword>
<keyword evidence="7 11" id="KW-0274">FAD</keyword>
<dbReference type="EC" id="1.18.1.6" evidence="4 11"/>
<accession>A0ABP0GTI6</accession>
<evidence type="ECO:0000256" key="3">
    <source>
        <dbReference type="ARBA" id="ARBA00008312"/>
    </source>
</evidence>
<sequence>MLLRNCFIRSWGAFKDICKPSVAHTQHNLFRFYVNDVPNDSPKVCVVGSGPSGFSITQTLLKNHPSLLVDMYEKLPVPFGLVRYGVAPDHQDVKNCINGYNKTAESHRFSFYGNIEVGKDVSLDMLWLQYHAVILCTGAQKERNLNIPGQKSKNIFTSKQFVGWYNGLPEYQKLDIDLSGGNAVIVGVGNVALDVARMLLKPQGLLKETDIATEAHEKLLQSNIKNVFLIGRRGPLQMACTRKELSEITDLPHISTSIDEEHFGKAVQDALKKKDLKRRKQQRLVSYLLKMAKMSKSNVSADSNLSVLFLRAPLEIITNNKLVKSIKFLKYRMKDDNPYEAKPISTEEVEEISCDLLVSCIGYDNEPIDSAKIPFKNGKIVQANGRILDDEGLYACGWCNHGAKGVLADSSNDSMLTGSTVLSDLQFLFAKKGNLSGSRQIITHFKNSGKSIVKWNDWKKIDHFEVTSGKKMNKIREKVLSYDEMISFVRS</sequence>
<comment type="similarity">
    <text evidence="3 11">Belongs to the ferredoxin--NADP reductase type 1 family.</text>
</comment>
<gene>
    <name evidence="13" type="ORF">CVLEPA_LOCUS28229</name>
</gene>
<keyword evidence="11" id="KW-0496">Mitochondrion</keyword>
<evidence type="ECO:0000313" key="14">
    <source>
        <dbReference type="Proteomes" id="UP001642483"/>
    </source>
</evidence>
<comment type="cofactor">
    <cofactor evidence="1 11">
        <name>FAD</name>
        <dbReference type="ChEBI" id="CHEBI:57692"/>
    </cofactor>
</comment>
<evidence type="ECO:0000256" key="7">
    <source>
        <dbReference type="ARBA" id="ARBA00022827"/>
    </source>
</evidence>
<dbReference type="Pfam" id="PF07992">
    <property type="entry name" value="Pyr_redox_2"/>
    <property type="match status" value="1"/>
</dbReference>
<evidence type="ECO:0000256" key="11">
    <source>
        <dbReference type="PIRNR" id="PIRNR000362"/>
    </source>
</evidence>
<dbReference type="InterPro" id="IPR036188">
    <property type="entry name" value="FAD/NAD-bd_sf"/>
</dbReference>
<evidence type="ECO:0000256" key="9">
    <source>
        <dbReference type="ARBA" id="ARBA00023002"/>
    </source>
</evidence>
<evidence type="ECO:0000256" key="2">
    <source>
        <dbReference type="ARBA" id="ARBA00004731"/>
    </source>
</evidence>
<feature type="domain" description="FAD/NAD(P)-binding" evidence="12">
    <location>
        <begin position="43"/>
        <end position="202"/>
    </location>
</feature>
<evidence type="ECO:0000256" key="6">
    <source>
        <dbReference type="ARBA" id="ARBA00022630"/>
    </source>
</evidence>
<dbReference type="InterPro" id="IPR021163">
    <property type="entry name" value="Ferredox_Rdtase_adrenod"/>
</dbReference>
<reference evidence="13 14" key="1">
    <citation type="submission" date="2024-02" db="EMBL/GenBank/DDBJ databases">
        <authorList>
            <person name="Daric V."/>
            <person name="Darras S."/>
        </authorList>
    </citation>
    <scope>NUCLEOTIDE SEQUENCE [LARGE SCALE GENOMIC DNA]</scope>
</reference>
<dbReference type="SUPFAM" id="SSF51971">
    <property type="entry name" value="Nucleotide-binding domain"/>
    <property type="match status" value="1"/>
</dbReference>
<dbReference type="Gene3D" id="3.50.50.60">
    <property type="entry name" value="FAD/NAD(P)-binding domain"/>
    <property type="match status" value="1"/>
</dbReference>
<organism evidence="13 14">
    <name type="scientific">Clavelina lepadiformis</name>
    <name type="common">Light-bulb sea squirt</name>
    <name type="synonym">Ascidia lepadiformis</name>
    <dbReference type="NCBI Taxonomy" id="159417"/>
    <lineage>
        <taxon>Eukaryota</taxon>
        <taxon>Metazoa</taxon>
        <taxon>Chordata</taxon>
        <taxon>Tunicata</taxon>
        <taxon>Ascidiacea</taxon>
        <taxon>Aplousobranchia</taxon>
        <taxon>Clavelinidae</taxon>
        <taxon>Clavelina</taxon>
    </lineage>
</organism>
<protein>
    <recommendedName>
        <fullName evidence="5 11">NADPH:adrenodoxin oxidoreductase, mitochondrial</fullName>
        <ecNumber evidence="4 11">1.18.1.6</ecNumber>
    </recommendedName>
</protein>
<keyword evidence="9 11" id="KW-0560">Oxidoreductase</keyword>
<evidence type="ECO:0000256" key="1">
    <source>
        <dbReference type="ARBA" id="ARBA00001974"/>
    </source>
</evidence>
<evidence type="ECO:0000256" key="8">
    <source>
        <dbReference type="ARBA" id="ARBA00022857"/>
    </source>
</evidence>